<dbReference type="InterPro" id="IPR052739">
    <property type="entry name" value="FAAH2"/>
</dbReference>
<reference evidence="2 3" key="1">
    <citation type="journal article" date="2019" name="Sci. Rep.">
        <title>Orb-weaving spider Araneus ventricosus genome elucidates the spidroin gene catalogue.</title>
        <authorList>
            <person name="Kono N."/>
            <person name="Nakamura H."/>
            <person name="Ohtoshi R."/>
            <person name="Moran D.A.P."/>
            <person name="Shinohara A."/>
            <person name="Yoshida Y."/>
            <person name="Fujiwara M."/>
            <person name="Mori M."/>
            <person name="Tomita M."/>
            <person name="Arakawa K."/>
        </authorList>
    </citation>
    <scope>NUCLEOTIDE SEQUENCE [LARGE SCALE GENOMIC DNA]</scope>
</reference>
<evidence type="ECO:0000313" key="2">
    <source>
        <dbReference type="EMBL" id="GBN84448.1"/>
    </source>
</evidence>
<dbReference type="GO" id="GO:0016787">
    <property type="term" value="F:hydrolase activity"/>
    <property type="evidence" value="ECO:0007669"/>
    <property type="project" value="UniProtKB-KW"/>
</dbReference>
<evidence type="ECO:0000313" key="3">
    <source>
        <dbReference type="Proteomes" id="UP000499080"/>
    </source>
</evidence>
<organism evidence="2 3">
    <name type="scientific">Araneus ventricosus</name>
    <name type="common">Orbweaver spider</name>
    <name type="synonym">Epeira ventricosa</name>
    <dbReference type="NCBI Taxonomy" id="182803"/>
    <lineage>
        <taxon>Eukaryota</taxon>
        <taxon>Metazoa</taxon>
        <taxon>Ecdysozoa</taxon>
        <taxon>Arthropoda</taxon>
        <taxon>Chelicerata</taxon>
        <taxon>Arachnida</taxon>
        <taxon>Araneae</taxon>
        <taxon>Araneomorphae</taxon>
        <taxon>Entelegynae</taxon>
        <taxon>Araneoidea</taxon>
        <taxon>Araneidae</taxon>
        <taxon>Araneus</taxon>
    </lineage>
</organism>
<dbReference type="SUPFAM" id="SSF75304">
    <property type="entry name" value="Amidase signature (AS) enzymes"/>
    <property type="match status" value="1"/>
</dbReference>
<accession>A0A4Y2S868</accession>
<feature type="domain" description="Amidase" evidence="1">
    <location>
        <begin position="28"/>
        <end position="268"/>
    </location>
</feature>
<proteinExistence type="predicted"/>
<dbReference type="Pfam" id="PF01425">
    <property type="entry name" value="Amidase"/>
    <property type="match status" value="1"/>
</dbReference>
<dbReference type="GO" id="GO:0012505">
    <property type="term" value="C:endomembrane system"/>
    <property type="evidence" value="ECO:0007669"/>
    <property type="project" value="TreeGrafter"/>
</dbReference>
<dbReference type="InterPro" id="IPR036928">
    <property type="entry name" value="AS_sf"/>
</dbReference>
<dbReference type="InterPro" id="IPR023631">
    <property type="entry name" value="Amidase_dom"/>
</dbReference>
<dbReference type="PANTHER" id="PTHR43372:SF4">
    <property type="entry name" value="FATTY-ACID AMIDE HYDROLASE 2"/>
    <property type="match status" value="1"/>
</dbReference>
<dbReference type="Proteomes" id="UP000499080">
    <property type="component" value="Unassembled WGS sequence"/>
</dbReference>
<comment type="caution">
    <text evidence="2">The sequence shown here is derived from an EMBL/GenBank/DDBJ whole genome shotgun (WGS) entry which is preliminary data.</text>
</comment>
<dbReference type="EMBL" id="BGPR01020354">
    <property type="protein sequence ID" value="GBN84448.1"/>
    <property type="molecule type" value="Genomic_DNA"/>
</dbReference>
<sequence>LVPNEGSFPPERLFGERLPMAEIYKYLCSGPLCRYAEDLVTSIKVLSANREIKMKLGRKINFQKLKICYLKQIHSYIVTPVDPEIARALQEAVSYFEQHYNIKAREVKMPWLMDAPRCVINAVLNSVPDLAGMLTGGKGVDFNLKIDFLKSFFGKSTLSFSTLAILNFAHFPLIYRESRNSHYENKVEKIINEFNSLLDEDTVLLMPTMPFSAPYHREGILLVFNSIYTGISNILGLPSTSCPMGFNKNGLPIGIQIVGSKNNDPLTLACAVELEKAFGGWKAPGDEF</sequence>
<dbReference type="PANTHER" id="PTHR43372">
    <property type="entry name" value="FATTY-ACID AMIDE HYDROLASE"/>
    <property type="match status" value="1"/>
</dbReference>
<evidence type="ECO:0000259" key="1">
    <source>
        <dbReference type="Pfam" id="PF01425"/>
    </source>
</evidence>
<dbReference type="OrthoDB" id="6423370at2759"/>
<name>A0A4Y2S868_ARAVE</name>
<protein>
    <submittedName>
        <fullName evidence="2">Fatty-acid amide hydrolase 2-A</fullName>
    </submittedName>
</protein>
<dbReference type="AlphaFoldDB" id="A0A4Y2S868"/>
<keyword evidence="3" id="KW-1185">Reference proteome</keyword>
<feature type="non-terminal residue" evidence="2">
    <location>
        <position position="1"/>
    </location>
</feature>
<gene>
    <name evidence="2" type="primary">faah2a_12</name>
    <name evidence="2" type="ORF">AVEN_261261_1</name>
</gene>
<dbReference type="Gene3D" id="3.90.1300.10">
    <property type="entry name" value="Amidase signature (AS) domain"/>
    <property type="match status" value="1"/>
</dbReference>
<keyword evidence="2" id="KW-0378">Hydrolase</keyword>